<evidence type="ECO:0000259" key="1">
    <source>
        <dbReference type="Pfam" id="PF13240"/>
    </source>
</evidence>
<organism evidence="2 3">
    <name type="scientific">Alkalicoccus halolimnae</name>
    <dbReference type="NCBI Taxonomy" id="1667239"/>
    <lineage>
        <taxon>Bacteria</taxon>
        <taxon>Bacillati</taxon>
        <taxon>Bacillota</taxon>
        <taxon>Bacilli</taxon>
        <taxon>Bacillales</taxon>
        <taxon>Bacillaceae</taxon>
        <taxon>Alkalicoccus</taxon>
    </lineage>
</organism>
<dbReference type="EMBL" id="CP144914">
    <property type="protein sequence ID" value="WWD80394.1"/>
    <property type="molecule type" value="Genomic_DNA"/>
</dbReference>
<dbReference type="Pfam" id="PF13240">
    <property type="entry name" value="Zn_Ribbon_1"/>
    <property type="match status" value="1"/>
</dbReference>
<evidence type="ECO:0000313" key="3">
    <source>
        <dbReference type="Proteomes" id="UP000321816"/>
    </source>
</evidence>
<proteinExistence type="predicted"/>
<reference evidence="2 3" key="1">
    <citation type="submission" date="2024-01" db="EMBL/GenBank/DDBJ databases">
        <title>Complete Genome Sequence of Alkalicoccus halolimnae BZ-SZ-XJ29T, a Moderately Halophilic Bacterium Isolated from a Salt Lake.</title>
        <authorList>
            <person name="Zhao B."/>
        </authorList>
    </citation>
    <scope>NUCLEOTIDE SEQUENCE [LARGE SCALE GENOMIC DNA]</scope>
    <source>
        <strain evidence="2 3">BZ-SZ-XJ29</strain>
    </source>
</reference>
<dbReference type="OrthoDB" id="2974529at2"/>
<dbReference type="RefSeq" id="WP_147803877.1">
    <property type="nucleotide sequence ID" value="NZ_CP144914.1"/>
</dbReference>
<dbReference type="KEGG" id="ahal:FTX54_002170"/>
<dbReference type="Proteomes" id="UP000321816">
    <property type="component" value="Chromosome"/>
</dbReference>
<sequence length="208" mass="23740">MSKYCTKCGETLNEQAKFCSYCGLKQENSSPIEPPHIFDDKKMAKEVLNLTPIDESINLGVRGQFYLNKEEECYFKLQDVDWMEMDPRENLFDTEASGTLYLTNKQILLYDPGYSNFWTRLSIKGDFKEQVKSLPITEVKGLAPNIPIGSSGKYGTRMAGLNCDVLLSPSSRKYHGRTTPITNVQPEMEKFCALVEKLIIFNEHINSR</sequence>
<gene>
    <name evidence="2" type="ORF">FTX54_002170</name>
</gene>
<accession>A0A5C7F5C9</accession>
<protein>
    <submittedName>
        <fullName evidence="2">Zinc ribbon domain-containing protein</fullName>
    </submittedName>
</protein>
<evidence type="ECO:0000313" key="2">
    <source>
        <dbReference type="EMBL" id="WWD80394.1"/>
    </source>
</evidence>
<dbReference type="InterPro" id="IPR026870">
    <property type="entry name" value="Zinc_ribbon_dom"/>
</dbReference>
<feature type="domain" description="Zinc-ribbon" evidence="1">
    <location>
        <begin position="4"/>
        <end position="23"/>
    </location>
</feature>
<name>A0A5C7F5C9_9BACI</name>
<dbReference type="AlphaFoldDB" id="A0A5C7F5C9"/>
<keyword evidence="3" id="KW-1185">Reference proteome</keyword>